<sequence>MSYPTTPGGALDAGGAFQIGSDWGQDLTEQAIKSLFKLPEVNIGNALDLMRDQLLKLPLEALEVFKPIIPDWIEDDFANVANAVTKILSVLTDPIKFLLEADWEQWITDTWNGFQTVVNQIIEILRGYLITPINQAVQDIKDWWTGLWDFRDTTATNQVNQQNFQISTIISSAYRNPRWVCRYPLADVTYPEFINGYLSIFGDTGPQTAGTAHTHDMGDGLASSALYTVSAGANWGGMLHTTNTTIIDSVAFSGNKDATVTSVQLCVLREDEDTGTFTEISRTDVTSMLTTTYKYIEVSLADRLIVNAGERYLVIVRNLSSTGLLRMIGIEESNEMVEAGFVQDGALVNKTSYTAAEVAAGLGNTTVLPWLMMASKNMTSTPRSFSDDANRKEVGGLWFPKSSNSGQIVISGNRFSYGGLTDGNQNQIYLERTAGDDSQVDGTIYGTTLAVTGPRCGLLMHCNRDLSQVVYLGVNNNTAKIYSGPWNSLTERASVASGFNDTQWTLFYDSAIDQYVALKDGQDIGLRWTAGTAVKHGKLYRYGGIRISRETLFNAGQVDNWTLRDGTPG</sequence>
<keyword evidence="2" id="KW-1185">Reference proteome</keyword>
<protein>
    <submittedName>
        <fullName evidence="1">Minor tail protein</fullName>
    </submittedName>
</protein>
<proteinExistence type="predicted"/>
<accession>A0A5J6TNU6</accession>
<dbReference type="GeneID" id="64871702"/>
<evidence type="ECO:0000313" key="2">
    <source>
        <dbReference type="Proteomes" id="UP000327026"/>
    </source>
</evidence>
<dbReference type="RefSeq" id="YP_010062066.1">
    <property type="nucleotide sequence ID" value="NC_054790.1"/>
</dbReference>
<gene>
    <name evidence="1" type="primary">30</name>
    <name evidence="1" type="ORF">PBI_ANTHONY_30</name>
</gene>
<name>A0A5J6TNU6_9CAUD</name>
<dbReference type="Proteomes" id="UP000327026">
    <property type="component" value="Segment"/>
</dbReference>
<dbReference type="KEGG" id="vg:64871702"/>
<organism evidence="1 2">
    <name type="scientific">Mycobacterium phage Anthony</name>
    <dbReference type="NCBI Taxonomy" id="2599857"/>
    <lineage>
        <taxon>Viruses</taxon>
        <taxon>Duplodnaviria</taxon>
        <taxon>Heunggongvirae</taxon>
        <taxon>Uroviricota</taxon>
        <taxon>Caudoviricetes</taxon>
        <taxon>Anthonyvirus</taxon>
        <taxon>Anthonyvirus anthony</taxon>
    </lineage>
</organism>
<dbReference type="EMBL" id="MN234188">
    <property type="protein sequence ID" value="QFG10402.1"/>
    <property type="molecule type" value="Genomic_DNA"/>
</dbReference>
<evidence type="ECO:0000313" key="1">
    <source>
        <dbReference type="EMBL" id="QFG10402.1"/>
    </source>
</evidence>
<reference evidence="1 2" key="1">
    <citation type="submission" date="2019-07" db="EMBL/GenBank/DDBJ databases">
        <authorList>
            <person name="Garlena R.A."/>
            <person name="Russell D.A."/>
            <person name="Pope W.H."/>
            <person name="Jacobs-Sera D."/>
            <person name="Hatfull G.F."/>
        </authorList>
    </citation>
    <scope>NUCLEOTIDE SEQUENCE [LARGE SCALE GENOMIC DNA]</scope>
</reference>